<evidence type="ECO:0000256" key="5">
    <source>
        <dbReference type="PIRSR" id="PIRSR602678-1"/>
    </source>
</evidence>
<dbReference type="FunFam" id="3.30.70.120:FF:000006">
    <property type="entry name" value="GTP cyclohydrolase 1 type 2 homolog"/>
    <property type="match status" value="1"/>
</dbReference>
<dbReference type="Gene3D" id="3.40.1390.30">
    <property type="entry name" value="NIF3 (NGG1p interacting factor 3)-like"/>
    <property type="match status" value="1"/>
</dbReference>
<dbReference type="Proteomes" id="UP000297459">
    <property type="component" value="Unassembled WGS sequence"/>
</dbReference>
<dbReference type="InterPro" id="IPR036069">
    <property type="entry name" value="DUF34/NIF3_sf"/>
</dbReference>
<dbReference type="AlphaFoldDB" id="A0A4Z1C0C9"/>
<feature type="binding site" evidence="5">
    <location>
        <position position="64"/>
    </location>
    <ligand>
        <name>a divalent metal cation</name>
        <dbReference type="ChEBI" id="CHEBI:60240"/>
        <label>2</label>
    </ligand>
</feature>
<evidence type="ECO:0000256" key="1">
    <source>
        <dbReference type="ARBA" id="ARBA00006964"/>
    </source>
</evidence>
<evidence type="ECO:0000313" key="6">
    <source>
        <dbReference type="EMBL" id="TGN29142.1"/>
    </source>
</evidence>
<feature type="binding site" evidence="5">
    <location>
        <position position="102"/>
    </location>
    <ligand>
        <name>a divalent metal cation</name>
        <dbReference type="ChEBI" id="CHEBI:60240"/>
        <label>1</label>
    </ligand>
</feature>
<evidence type="ECO:0000256" key="4">
    <source>
        <dbReference type="PIRNR" id="PIRNR037489"/>
    </source>
</evidence>
<comment type="similarity">
    <text evidence="1 4">Belongs to the GTP cyclohydrolase I type 2/NIF3 family.</text>
</comment>
<reference evidence="6 7" key="1">
    <citation type="submission" date="2019-04" db="EMBL/GenBank/DDBJ databases">
        <title>Genomic characterization of Staphylococcus petrasii strains.</title>
        <authorList>
            <person name="Vrbovska V."/>
            <person name="Kovarovic V."/>
            <person name="Maslanova I."/>
            <person name="Indrakova A."/>
            <person name="Petras P."/>
            <person name="Sedo O."/>
            <person name="Svec P."/>
            <person name="Fisarova L."/>
            <person name="Sedlacek I."/>
            <person name="Doskar J."/>
            <person name="Pantucek R."/>
        </authorList>
    </citation>
    <scope>NUCLEOTIDE SEQUENCE [LARGE SCALE GENOMIC DNA]</scope>
    <source>
        <strain evidence="6 7">CCM 8529</strain>
    </source>
</reference>
<evidence type="ECO:0000313" key="7">
    <source>
        <dbReference type="Proteomes" id="UP000297459"/>
    </source>
</evidence>
<feature type="binding site" evidence="5">
    <location>
        <position position="65"/>
    </location>
    <ligand>
        <name>a divalent metal cation</name>
        <dbReference type="ChEBI" id="CHEBI:60240"/>
        <label>1</label>
    </ligand>
</feature>
<dbReference type="Pfam" id="PF01784">
    <property type="entry name" value="DUF34_NIF3"/>
    <property type="match status" value="1"/>
</dbReference>
<dbReference type="InterPro" id="IPR017221">
    <property type="entry name" value="DUF34/NIF3_bac"/>
</dbReference>
<dbReference type="GO" id="GO:0005737">
    <property type="term" value="C:cytoplasm"/>
    <property type="evidence" value="ECO:0007669"/>
    <property type="project" value="TreeGrafter"/>
</dbReference>
<dbReference type="FunFam" id="3.40.1390.30:FF:000001">
    <property type="entry name" value="GTP cyclohydrolase 1 type 2"/>
    <property type="match status" value="1"/>
</dbReference>
<keyword evidence="3 4" id="KW-0479">Metal-binding</keyword>
<comment type="caution">
    <text evidence="6">The sequence shown here is derived from an EMBL/GenBank/DDBJ whole genome shotgun (WGS) entry which is preliminary data.</text>
</comment>
<dbReference type="GO" id="GO:0046872">
    <property type="term" value="F:metal ion binding"/>
    <property type="evidence" value="ECO:0007669"/>
    <property type="project" value="UniProtKB-UniRule"/>
</dbReference>
<dbReference type="PANTHER" id="PTHR13799:SF14">
    <property type="entry name" value="GTP CYCLOHYDROLASE 1 TYPE 2 HOMOLOG"/>
    <property type="match status" value="1"/>
</dbReference>
<keyword evidence="7" id="KW-1185">Reference proteome</keyword>
<dbReference type="InterPro" id="IPR015867">
    <property type="entry name" value="N-reg_PII/ATP_PRibTrfase_C"/>
</dbReference>
<dbReference type="NCBIfam" id="TIGR00486">
    <property type="entry name" value="YbgI_SA1388"/>
    <property type="match status" value="1"/>
</dbReference>
<dbReference type="SUPFAM" id="SSF102705">
    <property type="entry name" value="NIF3 (NGG1p interacting factor 3)-like"/>
    <property type="match status" value="1"/>
</dbReference>
<feature type="binding site" evidence="5">
    <location>
        <position position="326"/>
    </location>
    <ligand>
        <name>a divalent metal cation</name>
        <dbReference type="ChEBI" id="CHEBI:60240"/>
        <label>1</label>
    </ligand>
</feature>
<dbReference type="RefSeq" id="WP_126567130.1">
    <property type="nucleotide sequence ID" value="NZ_BMCY01000001.1"/>
</dbReference>
<dbReference type="InterPro" id="IPR002678">
    <property type="entry name" value="DUF34/NIF3"/>
</dbReference>
<feature type="binding site" evidence="5">
    <location>
        <position position="329"/>
    </location>
    <ligand>
        <name>a divalent metal cation</name>
        <dbReference type="ChEBI" id="CHEBI:60240"/>
        <label>1</label>
    </ligand>
</feature>
<name>A0A4Z1C0C9_9STAP</name>
<evidence type="ECO:0000256" key="2">
    <source>
        <dbReference type="ARBA" id="ARBA00022112"/>
    </source>
</evidence>
<evidence type="ECO:0000256" key="3">
    <source>
        <dbReference type="ARBA" id="ARBA00022723"/>
    </source>
</evidence>
<accession>A0A4Z1C0C9</accession>
<gene>
    <name evidence="6" type="ORF">E2558_04360</name>
</gene>
<dbReference type="PIRSF" id="PIRSF037489">
    <property type="entry name" value="UCP037489_NIF3_YqfO"/>
    <property type="match status" value="1"/>
</dbReference>
<organism evidence="6 7">
    <name type="scientific">Staphylococcus pragensis</name>
    <dbReference type="NCBI Taxonomy" id="1611836"/>
    <lineage>
        <taxon>Bacteria</taxon>
        <taxon>Bacillati</taxon>
        <taxon>Bacillota</taxon>
        <taxon>Bacilli</taxon>
        <taxon>Bacillales</taxon>
        <taxon>Staphylococcaceae</taxon>
        <taxon>Staphylococcus</taxon>
    </lineage>
</organism>
<dbReference type="PANTHER" id="PTHR13799">
    <property type="entry name" value="NGG1 INTERACTING FACTOR 3"/>
    <property type="match status" value="1"/>
</dbReference>
<dbReference type="EMBL" id="SRPJ01000001">
    <property type="protein sequence ID" value="TGN29142.1"/>
    <property type="molecule type" value="Genomic_DNA"/>
</dbReference>
<protein>
    <recommendedName>
        <fullName evidence="2 4">GTP cyclohydrolase 1 type 2 homolog</fullName>
    </recommendedName>
</protein>
<sequence length="366" mass="41317">MKIKQLMSVIDKNVPLNTAEEWDNVGLLIGSNDKEITGILTTLDCTDAVVDQAIMKGFNTIIAHHPLIFKGIKNITDDGYGKLIRKIISNDIQLIALHTNLDNHVDGVNEMLAQKLNLHNITFLNNEQATYYKVQTYIPKDNVEDFKDSLDQAGLAQEGNYEYCFYESEGKGQFKPLGNANPHLGQIDSIEYVDEVKVEFMIKNHQRHLAETKIIENHPYETPVYDFIKMTKTANYGLGKIGEVTEPVAIKDFVKQVKQQLQIPSVRFTGDENAIIRKVAIIGGAGIGFEQMAINKGADIFITGDIKHHDALDAKTNGINLLDINHYSEYVMRDGLKTLLNQWLFEFSVDFKIESSDINTDPFTYM</sequence>
<dbReference type="Gene3D" id="3.30.70.120">
    <property type="match status" value="1"/>
</dbReference>
<proteinExistence type="inferred from homology"/>